<dbReference type="Gene3D" id="1.10.1660.10">
    <property type="match status" value="1"/>
</dbReference>
<dbReference type="Pfam" id="PF13411">
    <property type="entry name" value="MerR_1"/>
    <property type="match status" value="1"/>
</dbReference>
<dbReference type="SUPFAM" id="SSF46955">
    <property type="entry name" value="Putative DNA-binding domain"/>
    <property type="match status" value="1"/>
</dbReference>
<evidence type="ECO:0000313" key="4">
    <source>
        <dbReference type="EMBL" id="MFC5861217.1"/>
    </source>
</evidence>
<keyword evidence="5" id="KW-1185">Reference proteome</keyword>
<dbReference type="PANTHER" id="PTHR30204:SF15">
    <property type="entry name" value="BLL5018 PROTEIN"/>
    <property type="match status" value="1"/>
</dbReference>
<dbReference type="Proteomes" id="UP001596091">
    <property type="component" value="Unassembled WGS sequence"/>
</dbReference>
<evidence type="ECO:0000256" key="2">
    <source>
        <dbReference type="SAM" id="MobiDB-lite"/>
    </source>
</evidence>
<feature type="region of interest" description="Disordered" evidence="2">
    <location>
        <begin position="162"/>
        <end position="181"/>
    </location>
</feature>
<feature type="compositionally biased region" description="Low complexity" evidence="2">
    <location>
        <begin position="1"/>
        <end position="25"/>
    </location>
</feature>
<name>A0ABW1EA69_9BACT</name>
<dbReference type="SMART" id="SM00422">
    <property type="entry name" value="HTH_MERR"/>
    <property type="match status" value="1"/>
</dbReference>
<evidence type="ECO:0000256" key="1">
    <source>
        <dbReference type="ARBA" id="ARBA00023125"/>
    </source>
</evidence>
<dbReference type="RefSeq" id="WP_263334167.1">
    <property type="nucleotide sequence ID" value="NZ_JAGSYH010000002.1"/>
</dbReference>
<sequence>MAGRSASRSASKSAPGSSTKASSGSVPTMTTTVEIPDRLYFKIGDVARICGVEPYVLRFWETQFPALKPNKGGTGQRLYRRREVELALRIKQLVHGEGYTLAGARQAIEAAPRSRPKQQPVLPLAGEQAQKKLDLAATVIGRARAELRDLVRQLTVETPTIQERKPRISSSRQRGEPLFPV</sequence>
<evidence type="ECO:0000259" key="3">
    <source>
        <dbReference type="PROSITE" id="PS50937"/>
    </source>
</evidence>
<dbReference type="InterPro" id="IPR047057">
    <property type="entry name" value="MerR_fam"/>
</dbReference>
<comment type="caution">
    <text evidence="4">The sequence shown here is derived from an EMBL/GenBank/DDBJ whole genome shotgun (WGS) entry which is preliminary data.</text>
</comment>
<dbReference type="PANTHER" id="PTHR30204">
    <property type="entry name" value="REDOX-CYCLING DRUG-SENSING TRANSCRIPTIONAL ACTIVATOR SOXR"/>
    <property type="match status" value="1"/>
</dbReference>
<dbReference type="EMBL" id="JBHSPH010000001">
    <property type="protein sequence ID" value="MFC5861217.1"/>
    <property type="molecule type" value="Genomic_DNA"/>
</dbReference>
<gene>
    <name evidence="4" type="ORF">ACFPT7_02810</name>
</gene>
<keyword evidence="1" id="KW-0238">DNA-binding</keyword>
<feature type="domain" description="HTH merR-type" evidence="3">
    <location>
        <begin position="40"/>
        <end position="110"/>
    </location>
</feature>
<feature type="region of interest" description="Disordered" evidence="2">
    <location>
        <begin position="1"/>
        <end position="29"/>
    </location>
</feature>
<accession>A0ABW1EA69</accession>
<dbReference type="InterPro" id="IPR000551">
    <property type="entry name" value="MerR-type_HTH_dom"/>
</dbReference>
<dbReference type="CDD" id="cd04765">
    <property type="entry name" value="HTH_MlrA-like_sg2"/>
    <property type="match status" value="1"/>
</dbReference>
<protein>
    <submittedName>
        <fullName evidence="4">MerR family transcriptional regulator</fullName>
    </submittedName>
</protein>
<evidence type="ECO:0000313" key="5">
    <source>
        <dbReference type="Proteomes" id="UP001596091"/>
    </source>
</evidence>
<reference evidence="5" key="1">
    <citation type="journal article" date="2019" name="Int. J. Syst. Evol. Microbiol.">
        <title>The Global Catalogue of Microorganisms (GCM) 10K type strain sequencing project: providing services to taxonomists for standard genome sequencing and annotation.</title>
        <authorList>
            <consortium name="The Broad Institute Genomics Platform"/>
            <consortium name="The Broad Institute Genome Sequencing Center for Infectious Disease"/>
            <person name="Wu L."/>
            <person name="Ma J."/>
        </authorList>
    </citation>
    <scope>NUCLEOTIDE SEQUENCE [LARGE SCALE GENOMIC DNA]</scope>
    <source>
        <strain evidence="5">JCM 4087</strain>
    </source>
</reference>
<dbReference type="InterPro" id="IPR009061">
    <property type="entry name" value="DNA-bd_dom_put_sf"/>
</dbReference>
<proteinExistence type="predicted"/>
<dbReference type="PROSITE" id="PS50937">
    <property type="entry name" value="HTH_MERR_2"/>
    <property type="match status" value="1"/>
</dbReference>
<organism evidence="4 5">
    <name type="scientific">Acidicapsa dinghuensis</name>
    <dbReference type="NCBI Taxonomy" id="2218256"/>
    <lineage>
        <taxon>Bacteria</taxon>
        <taxon>Pseudomonadati</taxon>
        <taxon>Acidobacteriota</taxon>
        <taxon>Terriglobia</taxon>
        <taxon>Terriglobales</taxon>
        <taxon>Acidobacteriaceae</taxon>
        <taxon>Acidicapsa</taxon>
    </lineage>
</organism>